<dbReference type="SUPFAM" id="SSF46911">
    <property type="entry name" value="Ribosomal protein S18"/>
    <property type="match status" value="1"/>
</dbReference>
<dbReference type="GO" id="GO:0006412">
    <property type="term" value="P:translation"/>
    <property type="evidence" value="ECO:0007669"/>
    <property type="project" value="UniProtKB-UniRule"/>
</dbReference>
<dbReference type="NCBIfam" id="TIGR00165">
    <property type="entry name" value="S18"/>
    <property type="match status" value="1"/>
</dbReference>
<dbReference type="InterPro" id="IPR036870">
    <property type="entry name" value="Ribosomal_bS18_sf"/>
</dbReference>
<dbReference type="Proteomes" id="UP000257323">
    <property type="component" value="Unassembled WGS sequence"/>
</dbReference>
<evidence type="ECO:0000256" key="2">
    <source>
        <dbReference type="ARBA" id="ARBA00022980"/>
    </source>
</evidence>
<comment type="similarity">
    <text evidence="1 4 5">Belongs to the bacterial ribosomal protein bS18 family.</text>
</comment>
<accession>A0A3E2BQ16</accession>
<keyword evidence="4" id="KW-0694">RNA-binding</keyword>
<dbReference type="GO" id="GO:0070181">
    <property type="term" value="F:small ribosomal subunit rRNA binding"/>
    <property type="evidence" value="ECO:0007669"/>
    <property type="project" value="TreeGrafter"/>
</dbReference>
<keyword evidence="2 4" id="KW-0689">Ribosomal protein</keyword>
<keyword evidence="4" id="KW-0699">rRNA-binding</keyword>
<dbReference type="PANTHER" id="PTHR13479:SF40">
    <property type="entry name" value="SMALL RIBOSOMAL SUBUNIT PROTEIN BS18M"/>
    <property type="match status" value="1"/>
</dbReference>
<dbReference type="GO" id="GO:0003735">
    <property type="term" value="F:structural constituent of ribosome"/>
    <property type="evidence" value="ECO:0007669"/>
    <property type="project" value="InterPro"/>
</dbReference>
<dbReference type="Gene3D" id="4.10.640.10">
    <property type="entry name" value="Ribosomal protein S18"/>
    <property type="match status" value="1"/>
</dbReference>
<evidence type="ECO:0000256" key="1">
    <source>
        <dbReference type="ARBA" id="ARBA00005589"/>
    </source>
</evidence>
<keyword evidence="3 4" id="KW-0687">Ribonucleoprotein</keyword>
<evidence type="ECO:0000313" key="6">
    <source>
        <dbReference type="EMBL" id="RFT16873.1"/>
    </source>
</evidence>
<evidence type="ECO:0000313" key="7">
    <source>
        <dbReference type="Proteomes" id="UP000257323"/>
    </source>
</evidence>
<name>A0A3E2BQ16_9BACT</name>
<evidence type="ECO:0000256" key="4">
    <source>
        <dbReference type="HAMAP-Rule" id="MF_00270"/>
    </source>
</evidence>
<comment type="caution">
    <text evidence="6">The sequence shown here is derived from an EMBL/GenBank/DDBJ whole genome shotgun (WGS) entry which is preliminary data.</text>
</comment>
<dbReference type="PANTHER" id="PTHR13479">
    <property type="entry name" value="30S RIBOSOMAL PROTEIN S18"/>
    <property type="match status" value="1"/>
</dbReference>
<reference evidence="6 7" key="1">
    <citation type="submission" date="2018-08" db="EMBL/GenBank/DDBJ databases">
        <title>Genome analysis of the thermophilic bacterium of the candidate phylum Aminicenantes from deep subsurface aquifer revealed its physiology and ecological role.</title>
        <authorList>
            <person name="Kadnikov V.V."/>
            <person name="Mardanov A.V."/>
            <person name="Beletsky A.V."/>
            <person name="Karnachuk O.V."/>
            <person name="Ravin N.V."/>
        </authorList>
    </citation>
    <scope>NUCLEOTIDE SEQUENCE [LARGE SCALE GENOMIC DNA]</scope>
    <source>
        <strain evidence="6">BY38</strain>
    </source>
</reference>
<dbReference type="EMBL" id="QUAH01000001">
    <property type="protein sequence ID" value="RFT16873.1"/>
    <property type="molecule type" value="Genomic_DNA"/>
</dbReference>
<dbReference type="HAMAP" id="MF_00270">
    <property type="entry name" value="Ribosomal_bS18"/>
    <property type="match status" value="1"/>
</dbReference>
<comment type="subunit">
    <text evidence="4">Part of the 30S ribosomal subunit. Forms a tight heterodimer with protein bS6.</text>
</comment>
<dbReference type="GO" id="GO:0022627">
    <property type="term" value="C:cytosolic small ribosomal subunit"/>
    <property type="evidence" value="ECO:0007669"/>
    <property type="project" value="TreeGrafter"/>
</dbReference>
<comment type="function">
    <text evidence="4">Binds as a heterodimer with protein bS6 to the central domain of the 16S rRNA, where it helps stabilize the platform of the 30S subunit.</text>
</comment>
<gene>
    <name evidence="4" type="primary">rpsR</name>
    <name evidence="6" type="ORF">OP8BY_0815</name>
</gene>
<proteinExistence type="inferred from homology"/>
<evidence type="ECO:0000256" key="3">
    <source>
        <dbReference type="ARBA" id="ARBA00023274"/>
    </source>
</evidence>
<dbReference type="PRINTS" id="PR00974">
    <property type="entry name" value="RIBOSOMALS18"/>
</dbReference>
<organism evidence="6 7">
    <name type="scientific">Candidatus Saccharicenans subterraneus</name>
    <dbReference type="NCBI Taxonomy" id="2508984"/>
    <lineage>
        <taxon>Bacteria</taxon>
        <taxon>Candidatus Aminicenantota</taxon>
        <taxon>Candidatus Aminicenantia</taxon>
        <taxon>Candidatus Aminicenantales</taxon>
        <taxon>Candidatus Saccharicenantaceae</taxon>
        <taxon>Candidatus Saccharicenans</taxon>
    </lineage>
</organism>
<dbReference type="Pfam" id="PF01084">
    <property type="entry name" value="Ribosomal_S18"/>
    <property type="match status" value="1"/>
</dbReference>
<dbReference type="AlphaFoldDB" id="A0A3E2BQ16"/>
<sequence length="88" mass="10516">MANREEREKTERAPSRKFFPPKKKVCRFCERNLRDIDYKAVEILRKYIPDRGKIAPRRITGTCAFHQRKLARAIKRARLMALLPFVED</sequence>
<dbReference type="InterPro" id="IPR001648">
    <property type="entry name" value="Ribosomal_bS18"/>
</dbReference>
<evidence type="ECO:0000256" key="5">
    <source>
        <dbReference type="RuleBase" id="RU003910"/>
    </source>
</evidence>
<protein>
    <recommendedName>
        <fullName evidence="4">Small ribosomal subunit protein bS18</fullName>
    </recommendedName>
</protein>